<dbReference type="PROSITE" id="PS51257">
    <property type="entry name" value="PROKAR_LIPOPROTEIN"/>
    <property type="match status" value="1"/>
</dbReference>
<evidence type="ECO:0000313" key="1">
    <source>
        <dbReference type="EMBL" id="RVU23540.1"/>
    </source>
</evidence>
<dbReference type="OrthoDB" id="1436925at2"/>
<dbReference type="AlphaFoldDB" id="A0A437PMP4"/>
<accession>A0A437PMP4</accession>
<dbReference type="Proteomes" id="UP000282832">
    <property type="component" value="Unassembled WGS sequence"/>
</dbReference>
<protein>
    <recommendedName>
        <fullName evidence="3">Viral A-type inclusion protein</fullName>
    </recommendedName>
</protein>
<proteinExistence type="predicted"/>
<evidence type="ECO:0000313" key="2">
    <source>
        <dbReference type="Proteomes" id="UP000282832"/>
    </source>
</evidence>
<gene>
    <name evidence="1" type="ORF">EOJ36_10705</name>
</gene>
<reference evidence="1 2" key="1">
    <citation type="submission" date="2019-01" db="EMBL/GenBank/DDBJ databases">
        <authorList>
            <person name="Chen W.-M."/>
        </authorList>
    </citation>
    <scope>NUCLEOTIDE SEQUENCE [LARGE SCALE GENOMIC DNA]</scope>
    <source>
        <strain evidence="1 2">FSY-15</strain>
    </source>
</reference>
<evidence type="ECO:0008006" key="3">
    <source>
        <dbReference type="Google" id="ProtNLM"/>
    </source>
</evidence>
<organism evidence="1 2">
    <name type="scientific">Sandaracinomonas limnophila</name>
    <dbReference type="NCBI Taxonomy" id="1862386"/>
    <lineage>
        <taxon>Bacteria</taxon>
        <taxon>Pseudomonadati</taxon>
        <taxon>Bacteroidota</taxon>
        <taxon>Cytophagia</taxon>
        <taxon>Cytophagales</taxon>
        <taxon>Flectobacillaceae</taxon>
        <taxon>Sandaracinomonas</taxon>
    </lineage>
</organism>
<dbReference type="RefSeq" id="WP_127805204.1">
    <property type="nucleotide sequence ID" value="NZ_SACY01000005.1"/>
</dbReference>
<keyword evidence="2" id="KW-1185">Reference proteome</keyword>
<name>A0A437PMP4_9BACT</name>
<sequence length="129" mass="14710">MKKYILGIGLFCLVSACQDAKEKAFDTLNQEVMELHDKIMPKSEQLSNYKSKLDSLAKGPDSVHIKKLQIALDKADQSMMDWMHNFSLDSLDKMDLKNKLAYLSEQITALKNIDQLTDSTLHASKKYIK</sequence>
<dbReference type="EMBL" id="SACY01000005">
    <property type="protein sequence ID" value="RVU23540.1"/>
    <property type="molecule type" value="Genomic_DNA"/>
</dbReference>
<comment type="caution">
    <text evidence="1">The sequence shown here is derived from an EMBL/GenBank/DDBJ whole genome shotgun (WGS) entry which is preliminary data.</text>
</comment>